<dbReference type="InterPro" id="IPR029068">
    <property type="entry name" value="Glyas_Bleomycin-R_OHBP_Dase"/>
</dbReference>
<evidence type="ECO:0000259" key="1">
    <source>
        <dbReference type="PROSITE" id="PS51819"/>
    </source>
</evidence>
<dbReference type="Gene3D" id="3.10.180.10">
    <property type="entry name" value="2,3-Dihydroxybiphenyl 1,2-Dioxygenase, domain 1"/>
    <property type="match status" value="1"/>
</dbReference>
<dbReference type="EMBL" id="CP049616">
    <property type="protein sequence ID" value="QII44979.1"/>
    <property type="molecule type" value="Genomic_DNA"/>
</dbReference>
<keyword evidence="3" id="KW-1185">Reference proteome</keyword>
<evidence type="ECO:0000313" key="2">
    <source>
        <dbReference type="EMBL" id="QII44979.1"/>
    </source>
</evidence>
<organism evidence="2 3">
    <name type="scientific">Flagellimonas oceani</name>
    <dbReference type="NCBI Taxonomy" id="2698672"/>
    <lineage>
        <taxon>Bacteria</taxon>
        <taxon>Pseudomonadati</taxon>
        <taxon>Bacteroidota</taxon>
        <taxon>Flavobacteriia</taxon>
        <taxon>Flavobacteriales</taxon>
        <taxon>Flavobacteriaceae</taxon>
        <taxon>Flagellimonas</taxon>
    </lineage>
</organism>
<protein>
    <submittedName>
        <fullName evidence="2">Glyoxalase/bleomycin resistance/extradiol dioxygenase family protein</fullName>
    </submittedName>
</protein>
<dbReference type="AlphaFoldDB" id="A0A6G7J2Z6"/>
<feature type="domain" description="VOC" evidence="1">
    <location>
        <begin position="4"/>
        <end position="135"/>
    </location>
</feature>
<reference evidence="2 3" key="1">
    <citation type="submission" date="2020-02" db="EMBL/GenBank/DDBJ databases">
        <title>Complete genome of Muricauda sp. 501str8.</title>
        <authorList>
            <person name="Dong B."/>
            <person name="Zhu S."/>
            <person name="Yang J."/>
            <person name="Chen J."/>
        </authorList>
    </citation>
    <scope>NUCLEOTIDE SEQUENCE [LARGE SCALE GENOMIC DNA]</scope>
    <source>
        <strain evidence="2 3">501str8</strain>
    </source>
</reference>
<dbReference type="InterPro" id="IPR037523">
    <property type="entry name" value="VOC_core"/>
</dbReference>
<gene>
    <name evidence="2" type="ORF">GVT53_09895</name>
</gene>
<proteinExistence type="predicted"/>
<accession>A0A6G7J2Z6</accession>
<dbReference type="GO" id="GO:0051213">
    <property type="term" value="F:dioxygenase activity"/>
    <property type="evidence" value="ECO:0007669"/>
    <property type="project" value="UniProtKB-KW"/>
</dbReference>
<dbReference type="SUPFAM" id="SSF54593">
    <property type="entry name" value="Glyoxalase/Bleomycin resistance protein/Dihydroxybiphenyl dioxygenase"/>
    <property type="match status" value="1"/>
</dbReference>
<dbReference type="PANTHER" id="PTHR36503:SF2">
    <property type="entry name" value="BLR2408 PROTEIN"/>
    <property type="match status" value="1"/>
</dbReference>
<sequence length="138" mass="15980">MTPKRIWANLGVENVERTQEFYRALGIKQNGVPTKDLVSFLFGEDDFVIHFFEKEKLKTSLEGEMADLSRGNEIMFTLSAESKDEIHDWLDKVKKIGGSVRYDPRKDSKKFYDENGFYVGVFADLDGHLFNLFCNLNK</sequence>
<dbReference type="Proteomes" id="UP000502928">
    <property type="component" value="Chromosome"/>
</dbReference>
<dbReference type="KEGG" id="mut:GVT53_09895"/>
<keyword evidence="2" id="KW-0223">Dioxygenase</keyword>
<keyword evidence="2" id="KW-0560">Oxidoreductase</keyword>
<dbReference type="InterPro" id="IPR004360">
    <property type="entry name" value="Glyas_Fos-R_dOase_dom"/>
</dbReference>
<dbReference type="Pfam" id="PF00903">
    <property type="entry name" value="Glyoxalase"/>
    <property type="match status" value="1"/>
</dbReference>
<dbReference type="PANTHER" id="PTHR36503">
    <property type="entry name" value="BLR2520 PROTEIN"/>
    <property type="match status" value="1"/>
</dbReference>
<evidence type="ECO:0000313" key="3">
    <source>
        <dbReference type="Proteomes" id="UP000502928"/>
    </source>
</evidence>
<dbReference type="RefSeq" id="WP_166248504.1">
    <property type="nucleotide sequence ID" value="NZ_CP049616.1"/>
</dbReference>
<dbReference type="PROSITE" id="PS51819">
    <property type="entry name" value="VOC"/>
    <property type="match status" value="1"/>
</dbReference>
<name>A0A6G7J2Z6_9FLAO</name>